<comment type="similarity">
    <text evidence="2">Belongs to the universal ribosomal protein uL18 family.</text>
</comment>
<comment type="subcellular location">
    <subcellularLocation>
        <location evidence="1">Cytoplasm</location>
    </subcellularLocation>
</comment>
<organism evidence="8 9">
    <name type="scientific">Porphyridium purpureum</name>
    <name type="common">Red alga</name>
    <name type="synonym">Porphyridium cruentum</name>
    <dbReference type="NCBI Taxonomy" id="35688"/>
    <lineage>
        <taxon>Eukaryota</taxon>
        <taxon>Rhodophyta</taxon>
        <taxon>Bangiophyceae</taxon>
        <taxon>Porphyridiales</taxon>
        <taxon>Porphyridiaceae</taxon>
        <taxon>Porphyridium</taxon>
    </lineage>
</organism>
<evidence type="ECO:0000313" key="8">
    <source>
        <dbReference type="EMBL" id="KAA8495592.1"/>
    </source>
</evidence>
<dbReference type="InterPro" id="IPR005485">
    <property type="entry name" value="Rbsml_uL18_euk_arch"/>
</dbReference>
<evidence type="ECO:0000256" key="2">
    <source>
        <dbReference type="ARBA" id="ARBA00007116"/>
    </source>
</evidence>
<dbReference type="OrthoDB" id="1618453at2759"/>
<dbReference type="GO" id="GO:0008097">
    <property type="term" value="F:5S rRNA binding"/>
    <property type="evidence" value="ECO:0007669"/>
    <property type="project" value="InterPro"/>
</dbReference>
<name>A0A5J4YXI8_PORPP</name>
<evidence type="ECO:0000313" key="9">
    <source>
        <dbReference type="Proteomes" id="UP000324585"/>
    </source>
</evidence>
<keyword evidence="9" id="KW-1185">Reference proteome</keyword>
<keyword evidence="4 8" id="KW-0689">Ribosomal protein</keyword>
<evidence type="ECO:0000256" key="4">
    <source>
        <dbReference type="ARBA" id="ARBA00022980"/>
    </source>
</evidence>
<dbReference type="Pfam" id="PF14204">
    <property type="entry name" value="Ribosomal_L18_c"/>
    <property type="match status" value="1"/>
</dbReference>
<evidence type="ECO:0000256" key="3">
    <source>
        <dbReference type="ARBA" id="ARBA00022490"/>
    </source>
</evidence>
<keyword evidence="5" id="KW-0687">Ribonucleoprotein</keyword>
<comment type="caution">
    <text evidence="8">The sequence shown here is derived from an EMBL/GenBank/DDBJ whole genome shotgun (WGS) entry which is preliminary data.</text>
</comment>
<dbReference type="AlphaFoldDB" id="A0A5J4YXI8"/>
<feature type="compositionally biased region" description="Basic residues" evidence="6">
    <location>
        <begin position="8"/>
        <end position="22"/>
    </location>
</feature>
<protein>
    <submittedName>
        <fullName evidence="8">60S ribosomal protein L5</fullName>
    </submittedName>
</protein>
<evidence type="ECO:0000259" key="7">
    <source>
        <dbReference type="Pfam" id="PF14204"/>
    </source>
</evidence>
<evidence type="ECO:0000256" key="5">
    <source>
        <dbReference type="ARBA" id="ARBA00023274"/>
    </source>
</evidence>
<keyword evidence="3" id="KW-0963">Cytoplasm</keyword>
<dbReference type="InterPro" id="IPR057268">
    <property type="entry name" value="Ribosomal_L18"/>
</dbReference>
<sequence length="286" mass="33201">MAIVKTKAYSKRYQVKPRRRRAGKTDYKARRGLVVQDKRKYNSPKYRFVVRFSNKDICAQVVAATVVGDEVLTSAYAHELPRYGVKLGLTNFAAAYCVGLLCARRLLQKMGLDELYKGKEEADGEMFEIEEDEEKRPFRCLLDVGIVNTTTGHKVFAVMKGAVDGGLDIPHNEKRFPAYTKDDGFDAEVLKQHIFGEHVQEYMNYLEEEDEERYNLQFGRYIKEGIKGDDLPGLYEKAHELIREDPSPKPTEKTRPAEVKEYRQRKISYEERQERLKQRMKDILDA</sequence>
<dbReference type="Pfam" id="PF17144">
    <property type="entry name" value="Ribosomal_L5e"/>
    <property type="match status" value="1"/>
</dbReference>
<dbReference type="PANTHER" id="PTHR23410:SF12">
    <property type="entry name" value="LARGE RIBOSOMAL SUBUNIT PROTEIN UL18"/>
    <property type="match status" value="1"/>
</dbReference>
<dbReference type="GO" id="GO:0006412">
    <property type="term" value="P:translation"/>
    <property type="evidence" value="ECO:0007669"/>
    <property type="project" value="InterPro"/>
</dbReference>
<feature type="region of interest" description="Disordered" evidence="6">
    <location>
        <begin position="1"/>
        <end position="25"/>
    </location>
</feature>
<dbReference type="Gene3D" id="3.30.420.100">
    <property type="match status" value="1"/>
</dbReference>
<dbReference type="CDD" id="cd00432">
    <property type="entry name" value="Ribosomal_L18_L5e"/>
    <property type="match status" value="1"/>
</dbReference>
<feature type="region of interest" description="Disordered" evidence="6">
    <location>
        <begin position="240"/>
        <end position="266"/>
    </location>
</feature>
<feature type="domain" description="Large ribosomal subunit protein uL18 C-terminal eukaryotes" evidence="7">
    <location>
        <begin position="233"/>
        <end position="283"/>
    </location>
</feature>
<dbReference type="Proteomes" id="UP000324585">
    <property type="component" value="Unassembled WGS sequence"/>
</dbReference>
<dbReference type="GO" id="GO:0003735">
    <property type="term" value="F:structural constituent of ribosome"/>
    <property type="evidence" value="ECO:0007669"/>
    <property type="project" value="InterPro"/>
</dbReference>
<evidence type="ECO:0000256" key="1">
    <source>
        <dbReference type="ARBA" id="ARBA00004496"/>
    </source>
</evidence>
<dbReference type="PANTHER" id="PTHR23410">
    <property type="entry name" value="RIBOSOMAL PROTEIN L5-RELATED"/>
    <property type="match status" value="1"/>
</dbReference>
<evidence type="ECO:0000256" key="6">
    <source>
        <dbReference type="SAM" id="MobiDB-lite"/>
    </source>
</evidence>
<gene>
    <name evidence="8" type="ORF">FVE85_1747</name>
</gene>
<dbReference type="OMA" id="CQIASAH"/>
<dbReference type="GO" id="GO:0022625">
    <property type="term" value="C:cytosolic large ribosomal subunit"/>
    <property type="evidence" value="ECO:0007669"/>
    <property type="project" value="TreeGrafter"/>
</dbReference>
<dbReference type="GO" id="GO:0000027">
    <property type="term" value="P:ribosomal large subunit assembly"/>
    <property type="evidence" value="ECO:0007669"/>
    <property type="project" value="TreeGrafter"/>
</dbReference>
<accession>A0A5J4YXI8</accession>
<dbReference type="EMBL" id="VRMN01000003">
    <property type="protein sequence ID" value="KAA8495592.1"/>
    <property type="molecule type" value="Genomic_DNA"/>
</dbReference>
<dbReference type="InterPro" id="IPR025607">
    <property type="entry name" value="Ribosomal_uL18_C_euk"/>
</dbReference>
<proteinExistence type="inferred from homology"/>
<dbReference type="FunFam" id="3.30.420.100:FF:000002">
    <property type="entry name" value="60S ribosomal protein L5"/>
    <property type="match status" value="1"/>
</dbReference>
<dbReference type="PRINTS" id="PR00058">
    <property type="entry name" value="RIBOSOMALL5"/>
</dbReference>
<dbReference type="SUPFAM" id="SSF53137">
    <property type="entry name" value="Translational machinery components"/>
    <property type="match status" value="1"/>
</dbReference>
<reference evidence="9" key="1">
    <citation type="journal article" date="2019" name="Nat. Commun.">
        <title>Expansion of phycobilisome linker gene families in mesophilic red algae.</title>
        <authorList>
            <person name="Lee J."/>
            <person name="Kim D."/>
            <person name="Bhattacharya D."/>
            <person name="Yoon H.S."/>
        </authorList>
    </citation>
    <scope>NUCLEOTIDE SEQUENCE [LARGE SCALE GENOMIC DNA]</scope>
    <source>
        <strain evidence="9">CCMP 1328</strain>
    </source>
</reference>
<dbReference type="HAMAP" id="MF_01337_A">
    <property type="entry name" value="Ribosomal_uL18_A"/>
    <property type="match status" value="1"/>
</dbReference>